<name>A0AA40P4R5_9PSED</name>
<organism evidence="1 2">
    <name type="scientific">Pseudomonas tremae</name>
    <dbReference type="NCBI Taxonomy" id="200454"/>
    <lineage>
        <taxon>Bacteria</taxon>
        <taxon>Pseudomonadati</taxon>
        <taxon>Pseudomonadota</taxon>
        <taxon>Gammaproteobacteria</taxon>
        <taxon>Pseudomonadales</taxon>
        <taxon>Pseudomonadaceae</taxon>
        <taxon>Pseudomonas</taxon>
    </lineage>
</organism>
<dbReference type="Proteomes" id="UP000050523">
    <property type="component" value="Unassembled WGS sequence"/>
</dbReference>
<evidence type="ECO:0000313" key="2">
    <source>
        <dbReference type="Proteomes" id="UP000050523"/>
    </source>
</evidence>
<proteinExistence type="predicted"/>
<accession>A0AA40P4R5</accession>
<dbReference type="EMBL" id="LJRO01000173">
    <property type="protein sequence ID" value="KPZ01523.1"/>
    <property type="molecule type" value="Genomic_DNA"/>
</dbReference>
<dbReference type="AlphaFoldDB" id="A0AA40P4R5"/>
<protein>
    <submittedName>
        <fullName evidence="1">Uncharacterized protein</fullName>
    </submittedName>
</protein>
<evidence type="ECO:0000313" key="1">
    <source>
        <dbReference type="EMBL" id="KPZ01523.1"/>
    </source>
</evidence>
<sequence length="48" mass="5526">MIEARKELVTVFVQASEVDENERAKIETAILLFKPKALHTGWLTPESW</sequence>
<gene>
    <name evidence="1" type="ORF">ALO43_200131</name>
</gene>
<comment type="caution">
    <text evidence="1">The sequence shown here is derived from an EMBL/GenBank/DDBJ whole genome shotgun (WGS) entry which is preliminary data.</text>
</comment>
<reference evidence="1 2" key="1">
    <citation type="submission" date="2015-09" db="EMBL/GenBank/DDBJ databases">
        <title>Genome announcement of multiple Pseudomonas syringae strains.</title>
        <authorList>
            <person name="Thakur S."/>
            <person name="Wang P.W."/>
            <person name="Gong Y."/>
            <person name="Weir B.S."/>
            <person name="Guttman D.S."/>
        </authorList>
    </citation>
    <scope>NUCLEOTIDE SEQUENCE [LARGE SCALE GENOMIC DNA]</scope>
    <source>
        <strain evidence="1 2">ICMP9151</strain>
    </source>
</reference>